<proteinExistence type="predicted"/>
<feature type="transmembrane region" description="Helical" evidence="1">
    <location>
        <begin position="20"/>
        <end position="43"/>
    </location>
</feature>
<dbReference type="KEGG" id="scb:SCAB_78331"/>
<sequence length="101" mass="10662">MPLNRVPSGKSAAADDLLSVSVSAPVAVFALTAVASWVVAFVVRTAPAAADPEYPSSDRLERPDIVPPVSGCHERLLPEVEPDRTKGAIALGQNRIFRSGR</sequence>
<protein>
    <submittedName>
        <fullName evidence="2">Uncharacterized protein</fullName>
    </submittedName>
</protein>
<dbReference type="EMBL" id="FN554889">
    <property type="protein sequence ID" value="CBG74798.1"/>
    <property type="molecule type" value="Genomic_DNA"/>
</dbReference>
<dbReference type="Proteomes" id="UP000001444">
    <property type="component" value="Chromosome"/>
</dbReference>
<keyword evidence="1" id="KW-1133">Transmembrane helix</keyword>
<accession>C9ZCK9</accession>
<keyword evidence="3" id="KW-1185">Reference proteome</keyword>
<evidence type="ECO:0000313" key="2">
    <source>
        <dbReference type="EMBL" id="CBG74798.1"/>
    </source>
</evidence>
<evidence type="ECO:0000313" key="3">
    <source>
        <dbReference type="Proteomes" id="UP000001444"/>
    </source>
</evidence>
<keyword evidence="1" id="KW-0472">Membrane</keyword>
<reference evidence="2 3" key="1">
    <citation type="journal article" date="2010" name="Mol. Plant Microbe Interact.">
        <title>Streptomyces scabies 87-22 contains a coronafacic acid-like biosynthetic cluster that contributes to plant-microbe interactions.</title>
        <authorList>
            <person name="Bignell D.R."/>
            <person name="Seipke R.F."/>
            <person name="Huguet-Tapia J.C."/>
            <person name="Chambers A.H."/>
            <person name="Parry R.J."/>
            <person name="Loria R."/>
        </authorList>
    </citation>
    <scope>NUCLEOTIDE SEQUENCE [LARGE SCALE GENOMIC DNA]</scope>
    <source>
        <strain evidence="2 3">87.22</strain>
    </source>
</reference>
<keyword evidence="1" id="KW-0812">Transmembrane</keyword>
<dbReference type="HOGENOM" id="CLU_2290185_0_0_11"/>
<evidence type="ECO:0000256" key="1">
    <source>
        <dbReference type="SAM" id="Phobius"/>
    </source>
</evidence>
<gene>
    <name evidence="2" type="ordered locus">SCAB_78331</name>
</gene>
<dbReference type="AlphaFoldDB" id="C9ZCK9"/>
<organism evidence="2 3">
    <name type="scientific">Streptomyces scabiei (strain 87.22)</name>
    <dbReference type="NCBI Taxonomy" id="680198"/>
    <lineage>
        <taxon>Bacteria</taxon>
        <taxon>Bacillati</taxon>
        <taxon>Actinomycetota</taxon>
        <taxon>Actinomycetes</taxon>
        <taxon>Kitasatosporales</taxon>
        <taxon>Streptomycetaceae</taxon>
        <taxon>Streptomyces</taxon>
    </lineage>
</organism>
<name>C9ZCK9_STRSW</name>
<dbReference type="STRING" id="680198.SCAB_78331"/>